<feature type="repeat" description="TPR" evidence="1">
    <location>
        <begin position="128"/>
        <end position="161"/>
    </location>
</feature>
<dbReference type="PROSITE" id="PS51257">
    <property type="entry name" value="PROKAR_LIPOPROTEIN"/>
    <property type="match status" value="1"/>
</dbReference>
<evidence type="ECO:0000313" key="5">
    <source>
        <dbReference type="Proteomes" id="UP000295122"/>
    </source>
</evidence>
<evidence type="ECO:0000256" key="2">
    <source>
        <dbReference type="SAM" id="MobiDB-lite"/>
    </source>
</evidence>
<reference evidence="4 5" key="1">
    <citation type="submission" date="2019-03" db="EMBL/GenBank/DDBJ databases">
        <title>Genomic Encyclopedia of Type Strains, Phase IV (KMG-IV): sequencing the most valuable type-strain genomes for metagenomic binning, comparative biology and taxonomic classification.</title>
        <authorList>
            <person name="Goeker M."/>
        </authorList>
    </citation>
    <scope>NUCLEOTIDE SEQUENCE [LARGE SCALE GENOMIC DNA]</scope>
    <source>
        <strain evidence="4 5">DSM 25903</strain>
    </source>
</reference>
<proteinExistence type="predicted"/>
<keyword evidence="3" id="KW-0732">Signal</keyword>
<keyword evidence="1" id="KW-0802">TPR repeat</keyword>
<feature type="compositionally biased region" description="Low complexity" evidence="2">
    <location>
        <begin position="43"/>
        <end position="52"/>
    </location>
</feature>
<accession>A0A4R7BSU5</accession>
<dbReference type="EMBL" id="SNZR01000016">
    <property type="protein sequence ID" value="TDR87167.1"/>
    <property type="molecule type" value="Genomic_DNA"/>
</dbReference>
<dbReference type="SUPFAM" id="SSF48452">
    <property type="entry name" value="TPR-like"/>
    <property type="match status" value="1"/>
</dbReference>
<protein>
    <submittedName>
        <fullName evidence="4">Tetratricopeptide repeat protein</fullName>
    </submittedName>
</protein>
<feature type="compositionally biased region" description="Pro residues" evidence="2">
    <location>
        <begin position="33"/>
        <end position="42"/>
    </location>
</feature>
<dbReference type="InterPro" id="IPR011990">
    <property type="entry name" value="TPR-like_helical_dom_sf"/>
</dbReference>
<evidence type="ECO:0000256" key="3">
    <source>
        <dbReference type="SAM" id="SignalP"/>
    </source>
</evidence>
<dbReference type="Gene3D" id="1.25.40.10">
    <property type="entry name" value="Tetratricopeptide repeat domain"/>
    <property type="match status" value="1"/>
</dbReference>
<name>A0A4R7BSU5_9HYPH</name>
<feature type="region of interest" description="Disordered" evidence="2">
    <location>
        <begin position="25"/>
        <end position="53"/>
    </location>
</feature>
<keyword evidence="5" id="KW-1185">Reference proteome</keyword>
<sequence>MRHGPMPLSALLISACLFGAPQPAFAQGRPDPGKVPPPPSAPAKPEAATKPASNAASTLDELYGRLAAAKDADEAKGIASLIERRLARSGSDTADLLLSRAMVALTSKDGALAVELLDRVTVLRPGWAEAWTRRAVAFWQLDDPSRAMMDLEEALTREPRHFVAWTLLGRLETASGDKARALAAYRRALKIHPFLDDAEKAEKRLAPEVDGRDL</sequence>
<dbReference type="SMART" id="SM00028">
    <property type="entry name" value="TPR"/>
    <property type="match status" value="3"/>
</dbReference>
<dbReference type="AlphaFoldDB" id="A0A4R7BSU5"/>
<dbReference type="Pfam" id="PF13432">
    <property type="entry name" value="TPR_16"/>
    <property type="match status" value="1"/>
</dbReference>
<dbReference type="InterPro" id="IPR019734">
    <property type="entry name" value="TPR_rpt"/>
</dbReference>
<dbReference type="PROSITE" id="PS50005">
    <property type="entry name" value="TPR"/>
    <property type="match status" value="2"/>
</dbReference>
<organism evidence="4 5">
    <name type="scientific">Enterovirga rhinocerotis</name>
    <dbReference type="NCBI Taxonomy" id="1339210"/>
    <lineage>
        <taxon>Bacteria</taxon>
        <taxon>Pseudomonadati</taxon>
        <taxon>Pseudomonadota</taxon>
        <taxon>Alphaproteobacteria</taxon>
        <taxon>Hyphomicrobiales</taxon>
        <taxon>Methylobacteriaceae</taxon>
        <taxon>Enterovirga</taxon>
    </lineage>
</organism>
<dbReference type="Proteomes" id="UP000295122">
    <property type="component" value="Unassembled WGS sequence"/>
</dbReference>
<evidence type="ECO:0000313" key="4">
    <source>
        <dbReference type="EMBL" id="TDR87167.1"/>
    </source>
</evidence>
<feature type="chain" id="PRO_5020283449" evidence="3">
    <location>
        <begin position="27"/>
        <end position="214"/>
    </location>
</feature>
<gene>
    <name evidence="4" type="ORF">EV668_4247</name>
</gene>
<evidence type="ECO:0000256" key="1">
    <source>
        <dbReference type="PROSITE-ProRule" id="PRU00339"/>
    </source>
</evidence>
<feature type="repeat" description="TPR" evidence="1">
    <location>
        <begin position="162"/>
        <end position="195"/>
    </location>
</feature>
<feature type="signal peptide" evidence="3">
    <location>
        <begin position="1"/>
        <end position="26"/>
    </location>
</feature>
<comment type="caution">
    <text evidence="4">The sequence shown here is derived from an EMBL/GenBank/DDBJ whole genome shotgun (WGS) entry which is preliminary data.</text>
</comment>